<dbReference type="PANTHER" id="PTHR43685:SF3">
    <property type="entry name" value="SLR2126 PROTEIN"/>
    <property type="match status" value="1"/>
</dbReference>
<dbReference type="Proteomes" id="UP000032900">
    <property type="component" value="Unassembled WGS sequence"/>
</dbReference>
<evidence type="ECO:0000259" key="1">
    <source>
        <dbReference type="Pfam" id="PF00535"/>
    </source>
</evidence>
<sequence>MITVCVPVYNYHVTPLAMKLSKQAHLADFPVEILFLDDGSDQAYAPFNDSLSKLNHIRFISQKNQGRSRTRNHLAEMALGEYLIFMDCDCDVPDDFIAKYAAYCRPGQVVVGGLQYHERPQDPSLWLRWKVGVKREVRSLKRRQAEPYASFLSSNFMVPKNLMSKLAFDENMRGYGHEDTLFGLALKRHKVPLVHIENAVFHQGIDRADAYLKKLEQSIDNLVLIGDQAELAEGFKLFRYYLFIKKAGLTRLFNQLFNRVEPAMKKQFLQGSDSLLLLDLYKLGLLCQKSRHSR</sequence>
<evidence type="ECO:0000313" key="3">
    <source>
        <dbReference type="Proteomes" id="UP000032900"/>
    </source>
</evidence>
<dbReference type="SUPFAM" id="SSF53448">
    <property type="entry name" value="Nucleotide-diphospho-sugar transferases"/>
    <property type="match status" value="1"/>
</dbReference>
<dbReference type="CDD" id="cd00761">
    <property type="entry name" value="Glyco_tranf_GTA_type"/>
    <property type="match status" value="1"/>
</dbReference>
<proteinExistence type="predicted"/>
<evidence type="ECO:0000313" key="2">
    <source>
        <dbReference type="EMBL" id="GAO29747.1"/>
    </source>
</evidence>
<dbReference type="Pfam" id="PF00535">
    <property type="entry name" value="Glycos_transf_2"/>
    <property type="match status" value="1"/>
</dbReference>
<dbReference type="AlphaFoldDB" id="A0A0E9LVX8"/>
<dbReference type="GO" id="GO:0016740">
    <property type="term" value="F:transferase activity"/>
    <property type="evidence" value="ECO:0007669"/>
    <property type="project" value="UniProtKB-KW"/>
</dbReference>
<accession>A0A0E9LVX8</accession>
<dbReference type="InterPro" id="IPR001173">
    <property type="entry name" value="Glyco_trans_2-like"/>
</dbReference>
<protein>
    <submittedName>
        <fullName evidence="2">Glycosyltransferase family protein</fullName>
    </submittedName>
</protein>
<dbReference type="Gene3D" id="3.90.550.10">
    <property type="entry name" value="Spore Coat Polysaccharide Biosynthesis Protein SpsA, Chain A"/>
    <property type="match status" value="1"/>
</dbReference>
<name>A0A0E9LVX8_9BACT</name>
<keyword evidence="3" id="KW-1185">Reference proteome</keyword>
<dbReference type="OrthoDB" id="761861at2"/>
<dbReference type="STRING" id="1236989.JCM15548_11969"/>
<reference evidence="2 3" key="1">
    <citation type="journal article" date="2015" name="Microbes Environ.">
        <title>Distribution and evolution of nitrogen fixation genes in the phylum bacteroidetes.</title>
        <authorList>
            <person name="Inoue J."/>
            <person name="Oshima K."/>
            <person name="Suda W."/>
            <person name="Sakamoto M."/>
            <person name="Iino T."/>
            <person name="Noda S."/>
            <person name="Hongoh Y."/>
            <person name="Hattori M."/>
            <person name="Ohkuma M."/>
        </authorList>
    </citation>
    <scope>NUCLEOTIDE SEQUENCE [LARGE SCALE GENOMIC DNA]</scope>
    <source>
        <strain evidence="2">JCM 15548</strain>
    </source>
</reference>
<organism evidence="2 3">
    <name type="scientific">Geofilum rubicundum JCM 15548</name>
    <dbReference type="NCBI Taxonomy" id="1236989"/>
    <lineage>
        <taxon>Bacteria</taxon>
        <taxon>Pseudomonadati</taxon>
        <taxon>Bacteroidota</taxon>
        <taxon>Bacteroidia</taxon>
        <taxon>Marinilabiliales</taxon>
        <taxon>Marinilabiliaceae</taxon>
        <taxon>Geofilum</taxon>
    </lineage>
</organism>
<dbReference type="EMBL" id="BAZW01000012">
    <property type="protein sequence ID" value="GAO29747.1"/>
    <property type="molecule type" value="Genomic_DNA"/>
</dbReference>
<gene>
    <name evidence="2" type="ORF">JCM15548_11969</name>
</gene>
<comment type="caution">
    <text evidence="2">The sequence shown here is derived from an EMBL/GenBank/DDBJ whole genome shotgun (WGS) entry which is preliminary data.</text>
</comment>
<dbReference type="InterPro" id="IPR050834">
    <property type="entry name" value="Glycosyltransf_2"/>
</dbReference>
<dbReference type="RefSeq" id="WP_062124213.1">
    <property type="nucleotide sequence ID" value="NZ_BAZW01000012.1"/>
</dbReference>
<dbReference type="PANTHER" id="PTHR43685">
    <property type="entry name" value="GLYCOSYLTRANSFERASE"/>
    <property type="match status" value="1"/>
</dbReference>
<dbReference type="InterPro" id="IPR029044">
    <property type="entry name" value="Nucleotide-diphossugar_trans"/>
</dbReference>
<feature type="domain" description="Glycosyltransferase 2-like" evidence="1">
    <location>
        <begin position="3"/>
        <end position="134"/>
    </location>
</feature>
<keyword evidence="2" id="KW-0808">Transferase</keyword>